<gene>
    <name evidence="5" type="ORF">g.17599</name>
</gene>
<evidence type="ECO:0000313" key="5">
    <source>
        <dbReference type="EMBL" id="JAT73635.1"/>
    </source>
</evidence>
<dbReference type="EMBL" id="GDKF01004987">
    <property type="protein sequence ID" value="JAT73635.1"/>
    <property type="molecule type" value="Transcribed_RNA"/>
</dbReference>
<sequence>MDTQDGSAPSSSAGEDETACWICHEPDLPTRPLTRPCRCMPAHRTCLARWQLQSAGKAEEKMCRFCGADLPDWRGCWSTLPKADPVMTVAHDGQTHQVVVRPGLEGRAAFERTIREIFGLSENDTVSLTFGCALPQGVDTGAAGSDVTLSGWESFDAAVFCASLSAGQRQMRKAAAMAAADPAPVVGGAPASAPLRRPAASGLRRALGRCCDAILG</sequence>
<dbReference type="Pfam" id="PF12906">
    <property type="entry name" value="RINGv"/>
    <property type="match status" value="1"/>
</dbReference>
<dbReference type="SUPFAM" id="SSF57850">
    <property type="entry name" value="RING/U-box"/>
    <property type="match status" value="1"/>
</dbReference>
<evidence type="ECO:0000256" key="2">
    <source>
        <dbReference type="ARBA" id="ARBA00022771"/>
    </source>
</evidence>
<keyword evidence="1" id="KW-0479">Metal-binding</keyword>
<name>A0A1D2A3S6_AUXPR</name>
<accession>A0A1D2A3S6</accession>
<reference evidence="5" key="1">
    <citation type="submission" date="2015-08" db="EMBL/GenBank/DDBJ databases">
        <authorList>
            <person name="Babu N.S."/>
            <person name="Beckwith C.J."/>
            <person name="Beseler K.G."/>
            <person name="Brison A."/>
            <person name="Carone J.V."/>
            <person name="Caskin T.P."/>
            <person name="Diamond M."/>
            <person name="Durham M.E."/>
            <person name="Foxe J.M."/>
            <person name="Go M."/>
            <person name="Henderson B.A."/>
            <person name="Jones I.B."/>
            <person name="McGettigan J.A."/>
            <person name="Micheletti S.J."/>
            <person name="Nasrallah M.E."/>
            <person name="Ortiz D."/>
            <person name="Piller C.R."/>
            <person name="Privatt S.R."/>
            <person name="Schneider S.L."/>
            <person name="Sharp S."/>
            <person name="Smith T.C."/>
            <person name="Stanton J.D."/>
            <person name="Ullery H.E."/>
            <person name="Wilson R.J."/>
            <person name="Serrano M.G."/>
            <person name="Buck G."/>
            <person name="Lee V."/>
            <person name="Wang Y."/>
            <person name="Carvalho R."/>
            <person name="Voegtly L."/>
            <person name="Shi R."/>
            <person name="Duckworth R."/>
            <person name="Johnson A."/>
            <person name="Loviza R."/>
            <person name="Walstead R."/>
            <person name="Shah Z."/>
            <person name="Kiflezghi M."/>
            <person name="Wade K."/>
            <person name="Ball S.L."/>
            <person name="Bradley K.W."/>
            <person name="Asai D.J."/>
            <person name="Bowman C.A."/>
            <person name="Russell D.A."/>
            <person name="Pope W.H."/>
            <person name="Jacobs-Sera D."/>
            <person name="Hendrix R.W."/>
            <person name="Hatfull G.F."/>
        </authorList>
    </citation>
    <scope>NUCLEOTIDE SEQUENCE</scope>
</reference>
<dbReference type="InterPro" id="IPR013083">
    <property type="entry name" value="Znf_RING/FYVE/PHD"/>
</dbReference>
<feature type="domain" description="RING-CH-type" evidence="4">
    <location>
        <begin position="12"/>
        <end position="73"/>
    </location>
</feature>
<protein>
    <recommendedName>
        <fullName evidence="4">RING-CH-type domain-containing protein</fullName>
    </recommendedName>
</protein>
<evidence type="ECO:0000256" key="3">
    <source>
        <dbReference type="ARBA" id="ARBA00022833"/>
    </source>
</evidence>
<proteinExistence type="predicted"/>
<keyword evidence="3" id="KW-0862">Zinc</keyword>
<dbReference type="AlphaFoldDB" id="A0A1D2A3S6"/>
<evidence type="ECO:0000256" key="1">
    <source>
        <dbReference type="ARBA" id="ARBA00022723"/>
    </source>
</evidence>
<keyword evidence="2" id="KW-0863">Zinc-finger</keyword>
<dbReference type="SMART" id="SM00744">
    <property type="entry name" value="RINGv"/>
    <property type="match status" value="1"/>
</dbReference>
<dbReference type="InterPro" id="IPR011016">
    <property type="entry name" value="Znf_RING-CH"/>
</dbReference>
<organism evidence="5">
    <name type="scientific">Auxenochlorella protothecoides</name>
    <name type="common">Green microalga</name>
    <name type="synonym">Chlorella protothecoides</name>
    <dbReference type="NCBI Taxonomy" id="3075"/>
    <lineage>
        <taxon>Eukaryota</taxon>
        <taxon>Viridiplantae</taxon>
        <taxon>Chlorophyta</taxon>
        <taxon>core chlorophytes</taxon>
        <taxon>Trebouxiophyceae</taxon>
        <taxon>Chlorellales</taxon>
        <taxon>Chlorellaceae</taxon>
        <taxon>Auxenochlorella</taxon>
    </lineage>
</organism>
<dbReference type="PROSITE" id="PS51292">
    <property type="entry name" value="ZF_RING_CH"/>
    <property type="match status" value="1"/>
</dbReference>
<dbReference type="Gene3D" id="3.30.40.10">
    <property type="entry name" value="Zinc/RING finger domain, C3HC4 (zinc finger)"/>
    <property type="match status" value="1"/>
</dbReference>
<evidence type="ECO:0000259" key="4">
    <source>
        <dbReference type="PROSITE" id="PS51292"/>
    </source>
</evidence>
<dbReference type="GO" id="GO:0008270">
    <property type="term" value="F:zinc ion binding"/>
    <property type="evidence" value="ECO:0007669"/>
    <property type="project" value="UniProtKB-KW"/>
</dbReference>